<gene>
    <name evidence="1" type="ORF">G3A45_05835</name>
</gene>
<dbReference type="EMBL" id="CP048617">
    <property type="protein sequence ID" value="QIB28174.1"/>
    <property type="molecule type" value="Genomic_DNA"/>
</dbReference>
<name>A0A6P1YGA5_9FIRM</name>
<accession>A0A6P1YGA5</accession>
<reference evidence="1 2" key="1">
    <citation type="submission" date="2020-02" db="EMBL/GenBank/DDBJ databases">
        <title>Thermophilic hydrogen producing bacteria, Caloranaerobacter azorensis.</title>
        <authorList>
            <person name="Baek K."/>
        </authorList>
    </citation>
    <scope>NUCLEOTIDE SEQUENCE [LARGE SCALE GENOMIC DNA]</scope>
    <source>
        <strain evidence="1 2">T3-1</strain>
    </source>
</reference>
<protein>
    <recommendedName>
        <fullName evidence="3">Uracil-DNA glycosylase-like domain-containing protein</fullName>
    </recommendedName>
</protein>
<evidence type="ECO:0000313" key="2">
    <source>
        <dbReference type="Proteomes" id="UP000464452"/>
    </source>
</evidence>
<dbReference type="Proteomes" id="UP000464452">
    <property type="component" value="Chromosome"/>
</dbReference>
<evidence type="ECO:0000313" key="1">
    <source>
        <dbReference type="EMBL" id="QIB28174.1"/>
    </source>
</evidence>
<dbReference type="KEGG" id="cazo:G3A45_05835"/>
<evidence type="ECO:0008006" key="3">
    <source>
        <dbReference type="Google" id="ProtNLM"/>
    </source>
</evidence>
<dbReference type="AlphaFoldDB" id="A0A6P1YGA5"/>
<sequence>MCEDSYISAKIKIVYILKEVNDIDGGNWDLREFIRNGARANTWNNITRWTLGIINIDKELCWDEIENITIEQRKKYLKSICVINLKKTPGDYVCNENELCRIAKEDKLYLKKQISLYDPDLIICCGTSDIYHSIFNEPVEWKRTNRGIWYYEYKKDKYLISYLHPEARVRDNLLFYGLIDAIKEIKGIEK</sequence>
<proteinExistence type="predicted"/>
<organism evidence="1 2">
    <name type="scientific">Caloranaerobacter azorensis</name>
    <dbReference type="NCBI Taxonomy" id="116090"/>
    <lineage>
        <taxon>Bacteria</taxon>
        <taxon>Bacillati</taxon>
        <taxon>Bacillota</taxon>
        <taxon>Tissierellia</taxon>
        <taxon>Tissierellales</taxon>
        <taxon>Thermohalobacteraceae</taxon>
        <taxon>Caloranaerobacter</taxon>
    </lineage>
</organism>